<sequence>MTRNVNWTGIGLAAITGTSLAAVCIMGYFRFEFPEQFAEGSIRQSRPETWTDEHRQWGAFGNGLANAIPESFKQLFTYENVAERLEKHRARRQQEIQDIVNRKD</sequence>
<accession>A0A1V9YTG4</accession>
<gene>
    <name evidence="2" type="ORF">THRCLA_22759</name>
</gene>
<dbReference type="Proteomes" id="UP000243217">
    <property type="component" value="Unassembled WGS sequence"/>
</dbReference>
<reference evidence="2 3" key="1">
    <citation type="journal article" date="2014" name="Genome Biol. Evol.">
        <title>The secreted proteins of Achlya hypogyna and Thraustotheca clavata identify the ancestral oomycete secretome and reveal gene acquisitions by horizontal gene transfer.</title>
        <authorList>
            <person name="Misner I."/>
            <person name="Blouin N."/>
            <person name="Leonard G."/>
            <person name="Richards T.A."/>
            <person name="Lane C.E."/>
        </authorList>
    </citation>
    <scope>NUCLEOTIDE SEQUENCE [LARGE SCALE GENOMIC DNA]</scope>
    <source>
        <strain evidence="2 3">ATCC 34112</strain>
    </source>
</reference>
<organism evidence="2 3">
    <name type="scientific">Thraustotheca clavata</name>
    <dbReference type="NCBI Taxonomy" id="74557"/>
    <lineage>
        <taxon>Eukaryota</taxon>
        <taxon>Sar</taxon>
        <taxon>Stramenopiles</taxon>
        <taxon>Oomycota</taxon>
        <taxon>Saprolegniomycetes</taxon>
        <taxon>Saprolegniales</taxon>
        <taxon>Achlyaceae</taxon>
        <taxon>Thraustotheca</taxon>
    </lineage>
</organism>
<dbReference type="AlphaFoldDB" id="A0A1V9YTG4"/>
<evidence type="ECO:0008006" key="4">
    <source>
        <dbReference type="Google" id="ProtNLM"/>
    </source>
</evidence>
<feature type="transmembrane region" description="Helical" evidence="1">
    <location>
        <begin position="6"/>
        <end position="29"/>
    </location>
</feature>
<keyword evidence="1" id="KW-0472">Membrane</keyword>
<dbReference type="OrthoDB" id="59124at2759"/>
<name>A0A1V9YTG4_9STRA</name>
<evidence type="ECO:0000256" key="1">
    <source>
        <dbReference type="SAM" id="Phobius"/>
    </source>
</evidence>
<keyword evidence="1" id="KW-0812">Transmembrane</keyword>
<keyword evidence="3" id="KW-1185">Reference proteome</keyword>
<dbReference type="EMBL" id="JNBS01002895">
    <property type="protein sequence ID" value="OQR89028.1"/>
    <property type="molecule type" value="Genomic_DNA"/>
</dbReference>
<keyword evidence="1" id="KW-1133">Transmembrane helix</keyword>
<proteinExistence type="predicted"/>
<evidence type="ECO:0000313" key="2">
    <source>
        <dbReference type="EMBL" id="OQR89028.1"/>
    </source>
</evidence>
<evidence type="ECO:0000313" key="3">
    <source>
        <dbReference type="Proteomes" id="UP000243217"/>
    </source>
</evidence>
<protein>
    <recommendedName>
        <fullName evidence="4">Transmembrane protein</fullName>
    </recommendedName>
</protein>
<comment type="caution">
    <text evidence="2">The sequence shown here is derived from an EMBL/GenBank/DDBJ whole genome shotgun (WGS) entry which is preliminary data.</text>
</comment>